<dbReference type="OrthoDB" id="5365129at2759"/>
<dbReference type="AlphaFoldDB" id="A0A9P5R9U5"/>
<comment type="caution">
    <text evidence="1">The sequence shown here is derived from an EMBL/GenBank/DDBJ whole genome shotgun (WGS) entry which is preliminary data.</text>
</comment>
<evidence type="ECO:0000313" key="1">
    <source>
        <dbReference type="EMBL" id="KAF9125611.1"/>
    </source>
</evidence>
<dbReference type="SUPFAM" id="SSF51110">
    <property type="entry name" value="alpha-D-mannose-specific plant lectins"/>
    <property type="match status" value="2"/>
</dbReference>
<name>A0A9P5R9U5_9FUNG</name>
<sequence>MLGMSSFSVAPDGSSPTGSYSIPAEIIISMDPSVPWTYSGDSNYIQLPNNGCKSIRIPGTCVWMSQFIKPDYTPISSITLDDLPDYVARSKEPKPRLPKPENFKIVRASKAPPKRRKRDLDIDRQDYVVSGYQSAQYLCESPSSVGPSFLSETEDLFCHMANNYKDLYYRCTSLSDIGCFRLANGTLTLVAPTRTNGGEMIFSAPLPVMALNPPEDTTAAATSTLHKRAECVPGTMKETLTVGEVLSMNDYIGTSKGNFHAVVTSTGDFLVYDSELDENPATSAIWKLGGNAPDGSYTAEVKKNGQLCTRSTTGTKDLVKCTGPKFAEGPAYVLTLTPNGYLYIKNGAQVLWTTDPRTTLPPQDVNGYKLTPTNSFLSLDSVNPGTIFKSTDGSTKMEYAKDGSLCIYNKLGYNTWCLDKPAGTNTQVWLTLSSRGNLCSSRTTGGTLNARCTGNLGEETGYFALLHNDGFLRIYNSAEEMLWLRGGGHYFRDRNTLRAGGFRDQDGDLRSDNNKYSLYAHSQGGIVVRDNIANSIVWSIGGGITSGGPFTMEFGTDGNLCTGRKSDHAHLNCITSVAKPIDKYLLFMEGNGRVYIYRPDGTSAWNS</sequence>
<protein>
    <recommendedName>
        <fullName evidence="3">Bulb-type lectin domain-containing protein</fullName>
    </recommendedName>
</protein>
<gene>
    <name evidence="1" type="ORF">BG015_004864</name>
</gene>
<dbReference type="Proteomes" id="UP000748756">
    <property type="component" value="Unassembled WGS sequence"/>
</dbReference>
<keyword evidence="2" id="KW-1185">Reference proteome</keyword>
<evidence type="ECO:0000313" key="2">
    <source>
        <dbReference type="Proteomes" id="UP000748756"/>
    </source>
</evidence>
<reference evidence="1" key="1">
    <citation type="journal article" date="2020" name="Fungal Divers.">
        <title>Resolving the Mortierellaceae phylogeny through synthesis of multi-gene phylogenetics and phylogenomics.</title>
        <authorList>
            <person name="Vandepol N."/>
            <person name="Liber J."/>
            <person name="Desiro A."/>
            <person name="Na H."/>
            <person name="Kennedy M."/>
            <person name="Barry K."/>
            <person name="Grigoriev I.V."/>
            <person name="Miller A.N."/>
            <person name="O'Donnell K."/>
            <person name="Stajich J.E."/>
            <person name="Bonito G."/>
        </authorList>
    </citation>
    <scope>NUCLEOTIDE SEQUENCE</scope>
    <source>
        <strain evidence="1">NRRL 6426</strain>
    </source>
</reference>
<accession>A0A9P5R9U5</accession>
<proteinExistence type="predicted"/>
<dbReference type="Gene3D" id="2.90.10.10">
    <property type="entry name" value="Bulb-type lectin domain"/>
    <property type="match status" value="3"/>
</dbReference>
<organism evidence="1 2">
    <name type="scientific">Linnemannia schmuckeri</name>
    <dbReference type="NCBI Taxonomy" id="64567"/>
    <lineage>
        <taxon>Eukaryota</taxon>
        <taxon>Fungi</taxon>
        <taxon>Fungi incertae sedis</taxon>
        <taxon>Mucoromycota</taxon>
        <taxon>Mortierellomycotina</taxon>
        <taxon>Mortierellomycetes</taxon>
        <taxon>Mortierellales</taxon>
        <taxon>Mortierellaceae</taxon>
        <taxon>Linnemannia</taxon>
    </lineage>
</organism>
<evidence type="ECO:0008006" key="3">
    <source>
        <dbReference type="Google" id="ProtNLM"/>
    </source>
</evidence>
<dbReference type="EMBL" id="JAAAUQ010002260">
    <property type="protein sequence ID" value="KAF9125611.1"/>
    <property type="molecule type" value="Genomic_DNA"/>
</dbReference>
<dbReference type="InterPro" id="IPR036426">
    <property type="entry name" value="Bulb-type_lectin_dom_sf"/>
</dbReference>